<keyword evidence="2" id="KW-1185">Reference proteome</keyword>
<organism evidence="1 2">
    <name type="scientific">Tilletia caries</name>
    <name type="common">wheat bunt fungus</name>
    <dbReference type="NCBI Taxonomy" id="13290"/>
    <lineage>
        <taxon>Eukaryota</taxon>
        <taxon>Fungi</taxon>
        <taxon>Dikarya</taxon>
        <taxon>Basidiomycota</taxon>
        <taxon>Ustilaginomycotina</taxon>
        <taxon>Exobasidiomycetes</taxon>
        <taxon>Tilletiales</taxon>
        <taxon>Tilletiaceae</taxon>
        <taxon>Tilletia</taxon>
    </lineage>
</organism>
<evidence type="ECO:0000313" key="2">
    <source>
        <dbReference type="Proteomes" id="UP000836402"/>
    </source>
</evidence>
<sequence>MKYAEYYENIVSRASTAAERQDPHHLPPNKYLEHTEHGMKFTPNVIGDRVQGEKVSRIKAVRPGQGNAYYIRQILLNRPIRTWADMKRSLDGTVHASYREAAERDGLVSSDDEPIQVMQEAVHMHSAPADLRFLLALMTHEGAAAPALWDTFKQALSRDFLPYNYNFDSAPAVPLQQAFQSALNALDSVFVSFGLSNIAVGLPAAEMKSVGADAEQAYFAPKRRALRAAAAAAYDRFTTHQKHIYDTILT</sequence>
<name>A0ABN7IK98_9BASI</name>
<evidence type="ECO:0000313" key="1">
    <source>
        <dbReference type="EMBL" id="CAD6897960.1"/>
    </source>
</evidence>
<dbReference type="Proteomes" id="UP000836402">
    <property type="component" value="Unassembled WGS sequence"/>
</dbReference>
<dbReference type="EMBL" id="CAJHJG010000139">
    <property type="protein sequence ID" value="CAD6897960.1"/>
    <property type="molecule type" value="Genomic_DNA"/>
</dbReference>
<feature type="non-terminal residue" evidence="1">
    <location>
        <position position="250"/>
    </location>
</feature>
<gene>
    <name evidence="1" type="ORF">JKIAZH3_G7182</name>
</gene>
<accession>A0ABN7IK98</accession>
<protein>
    <submittedName>
        <fullName evidence="1">Uncharacterized protein</fullName>
    </submittedName>
</protein>
<comment type="caution">
    <text evidence="1">The sequence shown here is derived from an EMBL/GenBank/DDBJ whole genome shotgun (WGS) entry which is preliminary data.</text>
</comment>
<reference evidence="1" key="1">
    <citation type="submission" date="2020-10" db="EMBL/GenBank/DDBJ databases">
        <authorList>
            <person name="Sedaghatjoo S."/>
        </authorList>
    </citation>
    <scope>NUCLEOTIDE SEQUENCE</scope>
    <source>
        <strain evidence="1">AZH3</strain>
    </source>
</reference>
<proteinExistence type="predicted"/>